<dbReference type="EMBL" id="CACRSJ010000104">
    <property type="protein sequence ID" value="VYS49036.1"/>
    <property type="molecule type" value="Genomic_DNA"/>
</dbReference>
<evidence type="ECO:0000313" key="5">
    <source>
        <dbReference type="Proteomes" id="UP000434276"/>
    </source>
</evidence>
<evidence type="ECO:0000313" key="2">
    <source>
        <dbReference type="EMBL" id="CAA0293260.1"/>
    </source>
</evidence>
<dbReference type="EMBL" id="CACSHJ010000087">
    <property type="protein sequence ID" value="CAA0293260.1"/>
    <property type="molecule type" value="Genomic_DNA"/>
</dbReference>
<evidence type="ECO:0000313" key="1">
    <source>
        <dbReference type="Araport" id="AT1G53887"/>
    </source>
</evidence>
<dbReference type="RefSeq" id="NP_001322447.1">
    <property type="nucleotide sequence ID" value="NM_001333616.1"/>
</dbReference>
<dbReference type="AlphaFoldDB" id="A0A654EI85"/>
<organism evidence="3 4">
    <name type="scientific">Arabidopsis thaliana</name>
    <name type="common">Mouse-ear cress</name>
    <dbReference type="NCBI Taxonomy" id="3702"/>
    <lineage>
        <taxon>Eukaryota</taxon>
        <taxon>Viridiplantae</taxon>
        <taxon>Streptophyta</taxon>
        <taxon>Embryophyta</taxon>
        <taxon>Tracheophyta</taxon>
        <taxon>Spermatophyta</taxon>
        <taxon>Magnoliopsida</taxon>
        <taxon>eudicotyledons</taxon>
        <taxon>Gunneridae</taxon>
        <taxon>Pentapetalae</taxon>
        <taxon>rosids</taxon>
        <taxon>malvids</taxon>
        <taxon>Brassicales</taxon>
        <taxon>Brassicaceae</taxon>
        <taxon>Camelineae</taxon>
        <taxon>Arabidopsis</taxon>
    </lineage>
</organism>
<gene>
    <name evidence="1" type="ordered locus">At1g53887</name>
    <name evidence="3" type="ORF">AN1_LOCUS4516</name>
    <name evidence="2" type="ORF">C24_LOCUS4404</name>
</gene>
<dbReference type="GeneID" id="6240736"/>
<evidence type="ECO:0000313" key="3">
    <source>
        <dbReference type="EMBL" id="VYS49036.1"/>
    </source>
</evidence>
<protein>
    <submittedName>
        <fullName evidence="3">Uncharacterized protein</fullName>
    </submittedName>
</protein>
<dbReference type="ExpressionAtlas" id="A0A654EI85">
    <property type="expression patterns" value="baseline and differential"/>
</dbReference>
<evidence type="ECO:0000313" key="4">
    <source>
        <dbReference type="Proteomes" id="UP000426265"/>
    </source>
</evidence>
<reference evidence="3 4" key="1">
    <citation type="submission" date="2019-11" db="EMBL/GenBank/DDBJ databases">
        <authorList>
            <person name="Jiao W.-B."/>
            <person name="Schneeberger K."/>
        </authorList>
    </citation>
    <scope>NUCLEOTIDE SEQUENCE [LARGE SCALE GENOMIC DNA]</scope>
    <source>
        <strain evidence="4">cv. An-1</strain>
        <strain evidence="5">cv. C24</strain>
    </source>
</reference>
<dbReference type="Araport" id="AT1G53887"/>
<name>A0A654EI85_ARATH</name>
<dbReference type="KEGG" id="ath:AT1G53887"/>
<proteinExistence type="predicted"/>
<dbReference type="RefSeq" id="NP_001117486.1">
    <property type="nucleotide sequence ID" value="NM_001124014.2"/>
</dbReference>
<accession>A0A654EI85</accession>
<dbReference type="Proteomes" id="UP000426265">
    <property type="component" value="Unassembled WGS sequence"/>
</dbReference>
<dbReference type="Proteomes" id="UP000434276">
    <property type="component" value="Unassembled WGS sequence"/>
</dbReference>
<sequence>MKSDIIAPPHMAAILEGVNVRKQNLSGENGN</sequence>